<keyword evidence="3" id="KW-1185">Reference proteome</keyword>
<dbReference type="Proteomes" id="UP001165090">
    <property type="component" value="Unassembled WGS sequence"/>
</dbReference>
<gene>
    <name evidence="2" type="ORF">VaNZ11_010273</name>
</gene>
<evidence type="ECO:0000256" key="1">
    <source>
        <dbReference type="SAM" id="MobiDB-lite"/>
    </source>
</evidence>
<dbReference type="EMBL" id="BSDZ01000032">
    <property type="protein sequence ID" value="GLI66458.1"/>
    <property type="molecule type" value="Genomic_DNA"/>
</dbReference>
<feature type="region of interest" description="Disordered" evidence="1">
    <location>
        <begin position="32"/>
        <end position="199"/>
    </location>
</feature>
<organism evidence="2 3">
    <name type="scientific">Volvox africanus</name>
    <dbReference type="NCBI Taxonomy" id="51714"/>
    <lineage>
        <taxon>Eukaryota</taxon>
        <taxon>Viridiplantae</taxon>
        <taxon>Chlorophyta</taxon>
        <taxon>core chlorophytes</taxon>
        <taxon>Chlorophyceae</taxon>
        <taxon>CS clade</taxon>
        <taxon>Chlamydomonadales</taxon>
        <taxon>Volvocaceae</taxon>
        <taxon>Volvox</taxon>
    </lineage>
</organism>
<evidence type="ECO:0000313" key="2">
    <source>
        <dbReference type="EMBL" id="GLI66458.1"/>
    </source>
</evidence>
<name>A0ABQ5SAE2_9CHLO</name>
<feature type="compositionally biased region" description="Polar residues" evidence="1">
    <location>
        <begin position="125"/>
        <end position="137"/>
    </location>
</feature>
<sequence length="385" mass="41045">NEMREMEDSEMHFAEELPTDLHFLSDFTPEDAQQQLHSEGAQLRATTPTCGQPAPSLVPLPSIGAPMDHFMPPSPLHDGEEVALPDATAGAARLSTGRDASTAATPTDMFGRKRRRYSDEDNDSASEANSSLLAITDQQREQLAVPDGGEDASNNNNDENDYSAACAQDDANATGEAGQRKRQQREPERPRRRRRAGGRVTLDNLGEALVAGRTYREWTLESSVLLKSRINVAPDPSGGSDPGHNAGLVWASGTTAAAPFADPFNGRRFTSDPYDGTPGPMIFGAVAGMLAAGHVAAASDAVRHGAAAMLNGSGMTWGRHLVRLVAMAAEADEVVEDVEEEDVEGYVNVTHGGPRRRTAAVEEPGGCLGFGGIMELPKDINLMFL</sequence>
<protein>
    <submittedName>
        <fullName evidence="2">Uncharacterized protein</fullName>
    </submittedName>
</protein>
<proteinExistence type="predicted"/>
<reference evidence="2 3" key="1">
    <citation type="journal article" date="2023" name="IScience">
        <title>Expanded male sex-determining region conserved during the evolution of homothallism in the green alga Volvox.</title>
        <authorList>
            <person name="Yamamoto K."/>
            <person name="Matsuzaki R."/>
            <person name="Mahakham W."/>
            <person name="Heman W."/>
            <person name="Sekimoto H."/>
            <person name="Kawachi M."/>
            <person name="Minakuchi Y."/>
            <person name="Toyoda A."/>
            <person name="Nozaki H."/>
        </authorList>
    </citation>
    <scope>NUCLEOTIDE SEQUENCE [LARGE SCALE GENOMIC DNA]</scope>
    <source>
        <strain evidence="2 3">NIES-4468</strain>
    </source>
</reference>
<evidence type="ECO:0000313" key="3">
    <source>
        <dbReference type="Proteomes" id="UP001165090"/>
    </source>
</evidence>
<comment type="caution">
    <text evidence="2">The sequence shown here is derived from an EMBL/GenBank/DDBJ whole genome shotgun (WGS) entry which is preliminary data.</text>
</comment>
<accession>A0ABQ5SAE2</accession>
<feature type="non-terminal residue" evidence="2">
    <location>
        <position position="1"/>
    </location>
</feature>